<dbReference type="PROSITE" id="PS50072">
    <property type="entry name" value="CSA_PPIASE_2"/>
    <property type="match status" value="1"/>
</dbReference>
<dbReference type="EMBL" id="CP045891">
    <property type="protein sequence ID" value="QQP58284.1"/>
    <property type="molecule type" value="Genomic_DNA"/>
</dbReference>
<sequence>KKNPQVYFDVRIGKGPMWVGIIILLRADIVPKTAETFDAYALKKRALAIKGSRFHRVIPGFMIQGGDFTNNNGTGGKIHLWEKVCRRKLQTKALGRWNIEHGKLRPRYKTDLNSLSRVIKQTGWTTSMSYSEK</sequence>
<proteinExistence type="inferred from homology"/>
<keyword evidence="1" id="KW-0697">Rotamase</keyword>
<dbReference type="AlphaFoldDB" id="A0A7T8KLT5"/>
<evidence type="ECO:0000313" key="3">
    <source>
        <dbReference type="EMBL" id="QQP58284.1"/>
    </source>
</evidence>
<keyword evidence="4" id="KW-1185">Reference proteome</keyword>
<reference evidence="4" key="1">
    <citation type="submission" date="2021-01" db="EMBL/GenBank/DDBJ databases">
        <title>Caligus Genome Assembly.</title>
        <authorList>
            <person name="Gallardo-Escarate C."/>
        </authorList>
    </citation>
    <scope>NUCLEOTIDE SEQUENCE [LARGE SCALE GENOMIC DNA]</scope>
</reference>
<evidence type="ECO:0000313" key="4">
    <source>
        <dbReference type="Proteomes" id="UP000595437"/>
    </source>
</evidence>
<dbReference type="PANTHER" id="PTHR11071">
    <property type="entry name" value="PEPTIDYL-PROLYL CIS-TRANS ISOMERASE"/>
    <property type="match status" value="1"/>
</dbReference>
<protein>
    <recommendedName>
        <fullName evidence="1">Peptidyl-prolyl cis-trans isomerase</fullName>
        <shortName evidence="1">PPIase</shortName>
        <ecNumber evidence="1">5.2.1.8</ecNumber>
    </recommendedName>
</protein>
<dbReference type="GO" id="GO:0006457">
    <property type="term" value="P:protein folding"/>
    <property type="evidence" value="ECO:0007669"/>
    <property type="project" value="TreeGrafter"/>
</dbReference>
<dbReference type="Proteomes" id="UP000595437">
    <property type="component" value="Chromosome 2"/>
</dbReference>
<dbReference type="PRINTS" id="PR00153">
    <property type="entry name" value="CSAPPISMRASE"/>
</dbReference>
<dbReference type="SUPFAM" id="SSF50891">
    <property type="entry name" value="Cyclophilin-like"/>
    <property type="match status" value="1"/>
</dbReference>
<dbReference type="InterPro" id="IPR029000">
    <property type="entry name" value="Cyclophilin-like_dom_sf"/>
</dbReference>
<name>A0A7T8KLT5_CALRO</name>
<keyword evidence="1 3" id="KW-0413">Isomerase</keyword>
<dbReference type="Pfam" id="PF00160">
    <property type="entry name" value="Pro_isomerase"/>
    <property type="match status" value="1"/>
</dbReference>
<dbReference type="InterPro" id="IPR002130">
    <property type="entry name" value="Cyclophilin-type_PPIase_dom"/>
</dbReference>
<evidence type="ECO:0000259" key="2">
    <source>
        <dbReference type="PROSITE" id="PS50072"/>
    </source>
</evidence>
<organism evidence="3 4">
    <name type="scientific">Caligus rogercresseyi</name>
    <name type="common">Sea louse</name>
    <dbReference type="NCBI Taxonomy" id="217165"/>
    <lineage>
        <taxon>Eukaryota</taxon>
        <taxon>Metazoa</taxon>
        <taxon>Ecdysozoa</taxon>
        <taxon>Arthropoda</taxon>
        <taxon>Crustacea</taxon>
        <taxon>Multicrustacea</taxon>
        <taxon>Hexanauplia</taxon>
        <taxon>Copepoda</taxon>
        <taxon>Siphonostomatoida</taxon>
        <taxon>Caligidae</taxon>
        <taxon>Caligus</taxon>
    </lineage>
</organism>
<accession>A0A7T8KLT5</accession>
<comment type="similarity">
    <text evidence="1">Belongs to the cyclophilin-type PPIase family.</text>
</comment>
<comment type="catalytic activity">
    <reaction evidence="1">
        <text>[protein]-peptidylproline (omega=180) = [protein]-peptidylproline (omega=0)</text>
        <dbReference type="Rhea" id="RHEA:16237"/>
        <dbReference type="Rhea" id="RHEA-COMP:10747"/>
        <dbReference type="Rhea" id="RHEA-COMP:10748"/>
        <dbReference type="ChEBI" id="CHEBI:83833"/>
        <dbReference type="ChEBI" id="CHEBI:83834"/>
        <dbReference type="EC" id="5.2.1.8"/>
    </reaction>
</comment>
<gene>
    <name evidence="3" type="ORF">FKW44_003550</name>
</gene>
<feature type="non-terminal residue" evidence="3">
    <location>
        <position position="1"/>
    </location>
</feature>
<dbReference type="PANTHER" id="PTHR11071:SF561">
    <property type="entry name" value="PEPTIDYL-PROLYL CIS-TRANS ISOMERASE D-RELATED"/>
    <property type="match status" value="1"/>
</dbReference>
<evidence type="ECO:0000256" key="1">
    <source>
        <dbReference type="RuleBase" id="RU363019"/>
    </source>
</evidence>
<dbReference type="EC" id="5.2.1.8" evidence="1"/>
<dbReference type="GO" id="GO:0003755">
    <property type="term" value="F:peptidyl-prolyl cis-trans isomerase activity"/>
    <property type="evidence" value="ECO:0007669"/>
    <property type="project" value="UniProtKB-UniRule"/>
</dbReference>
<dbReference type="OrthoDB" id="193499at2759"/>
<dbReference type="Gene3D" id="2.40.100.10">
    <property type="entry name" value="Cyclophilin-like"/>
    <property type="match status" value="1"/>
</dbReference>
<comment type="function">
    <text evidence="1">PPIases accelerate the folding of proteins. It catalyzes the cis-trans isomerization of proline imidic peptide bonds in oligopeptides.</text>
</comment>
<feature type="domain" description="PPIase cyclophilin-type" evidence="2">
    <location>
        <begin position="7"/>
        <end position="101"/>
    </location>
</feature>
<dbReference type="GO" id="GO:0005739">
    <property type="term" value="C:mitochondrion"/>
    <property type="evidence" value="ECO:0007669"/>
    <property type="project" value="TreeGrafter"/>
</dbReference>
<dbReference type="GO" id="GO:0016018">
    <property type="term" value="F:cyclosporin A binding"/>
    <property type="evidence" value="ECO:0007669"/>
    <property type="project" value="TreeGrafter"/>
</dbReference>